<keyword evidence="2" id="KW-1185">Reference proteome</keyword>
<reference evidence="1 2" key="1">
    <citation type="journal article" date="2024" name="G3 (Bethesda)">
        <title>Genome assembly of Hibiscus sabdariffa L. provides insights into metabolisms of medicinal natural products.</title>
        <authorList>
            <person name="Kim T."/>
        </authorList>
    </citation>
    <scope>NUCLEOTIDE SEQUENCE [LARGE SCALE GENOMIC DNA]</scope>
    <source>
        <strain evidence="1">TK-2024</strain>
        <tissue evidence="1">Old leaves</tissue>
    </source>
</reference>
<name>A0ABR2RZA5_9ROSI</name>
<dbReference type="EMBL" id="JBBPBN010000019">
    <property type="protein sequence ID" value="KAK9018185.1"/>
    <property type="molecule type" value="Genomic_DNA"/>
</dbReference>
<comment type="caution">
    <text evidence="1">The sequence shown here is derived from an EMBL/GenBank/DDBJ whole genome shotgun (WGS) entry which is preliminary data.</text>
</comment>
<organism evidence="1 2">
    <name type="scientific">Hibiscus sabdariffa</name>
    <name type="common">roselle</name>
    <dbReference type="NCBI Taxonomy" id="183260"/>
    <lineage>
        <taxon>Eukaryota</taxon>
        <taxon>Viridiplantae</taxon>
        <taxon>Streptophyta</taxon>
        <taxon>Embryophyta</taxon>
        <taxon>Tracheophyta</taxon>
        <taxon>Spermatophyta</taxon>
        <taxon>Magnoliopsida</taxon>
        <taxon>eudicotyledons</taxon>
        <taxon>Gunneridae</taxon>
        <taxon>Pentapetalae</taxon>
        <taxon>rosids</taxon>
        <taxon>malvids</taxon>
        <taxon>Malvales</taxon>
        <taxon>Malvaceae</taxon>
        <taxon>Malvoideae</taxon>
        <taxon>Hibiscus</taxon>
    </lineage>
</organism>
<accession>A0ABR2RZA5</accession>
<dbReference type="Proteomes" id="UP001396334">
    <property type="component" value="Unassembled WGS sequence"/>
</dbReference>
<protein>
    <submittedName>
        <fullName evidence="1">Uncharacterized protein</fullName>
    </submittedName>
</protein>
<proteinExistence type="predicted"/>
<evidence type="ECO:0000313" key="2">
    <source>
        <dbReference type="Proteomes" id="UP001396334"/>
    </source>
</evidence>
<evidence type="ECO:0000313" key="1">
    <source>
        <dbReference type="EMBL" id="KAK9018185.1"/>
    </source>
</evidence>
<gene>
    <name evidence="1" type="ORF">V6N11_001164</name>
</gene>
<sequence>MAPLGRAGLPPAGPDSVWKDTEQDRFGLEKGHSSPQMQAIHRWDSLFGAPFAGDRHCLVDDLRRREWITTTGHRESWPMAEQWPVTTTAEWLTAVKAAAVKWAGGS</sequence>